<dbReference type="EMBL" id="JANKHO010000279">
    <property type="protein sequence ID" value="KAJ3512132.1"/>
    <property type="molecule type" value="Genomic_DNA"/>
</dbReference>
<dbReference type="Pfam" id="PF03098">
    <property type="entry name" value="An_peroxidase"/>
    <property type="match status" value="1"/>
</dbReference>
<keyword evidence="3" id="KW-0560">Oxidoreductase</keyword>
<dbReference type="Proteomes" id="UP001148786">
    <property type="component" value="Unassembled WGS sequence"/>
</dbReference>
<dbReference type="InterPro" id="IPR019791">
    <property type="entry name" value="Haem_peroxidase_animal"/>
</dbReference>
<name>A0A9W8K4R7_9AGAR</name>
<dbReference type="PRINTS" id="PR00457">
    <property type="entry name" value="ANPEROXIDASE"/>
</dbReference>
<dbReference type="AlphaFoldDB" id="A0A9W8K4R7"/>
<dbReference type="InterPro" id="IPR037120">
    <property type="entry name" value="Haem_peroxidase_sf_animal"/>
</dbReference>
<dbReference type="GO" id="GO:0046872">
    <property type="term" value="F:metal ion binding"/>
    <property type="evidence" value="ECO:0007669"/>
    <property type="project" value="UniProtKB-KW"/>
</dbReference>
<dbReference type="GO" id="GO:0051213">
    <property type="term" value="F:dioxygenase activity"/>
    <property type="evidence" value="ECO:0007669"/>
    <property type="project" value="UniProtKB-KW"/>
</dbReference>
<evidence type="ECO:0000256" key="4">
    <source>
        <dbReference type="ARBA" id="ARBA00023004"/>
    </source>
</evidence>
<dbReference type="InterPro" id="IPR050783">
    <property type="entry name" value="Oxylipin_biosynth_metab"/>
</dbReference>
<evidence type="ECO:0000256" key="2">
    <source>
        <dbReference type="ARBA" id="ARBA00022964"/>
    </source>
</evidence>
<keyword evidence="4" id="KW-0408">Iron</keyword>
<sequence>MSTIRLSSIFSRSNGSATIGTADVDKEYQSVNGTNAPKVLQDFRMQIKKGGPISLNTTAVSAIVDLIRNKESLDDRKLLLEHALVFVSRLDEGPFAQNMRNKIVQLLYNDLTHPAATSISSKYAWRTADGSYNNIDIPDMGKAGTPYSRSVQQTHPLPLNQLPDPGLIFDTLLRRQGFKKHPGGLSSLMFSFATLVIHSVFRTSHRDWSINETSSYVDLAPLYGNNQKEQDRLRIRDGRGLLYPDVFSEDRLLLLPPAVCTLLVLFSRNHNYIAKKILEINERGTYVDPATVSADDPTSKAKLVEQEEDIFQTARLINCGWFGMVVFSDYFSSILGLVRDGSSWSLTPFDEIRKEDHSLFERGKGNVCSVEFNCLYRWHATTSREDEQWTHEVFRKLFGDKPPEELTVDDFKRVSYQLQKTQPPVTEWHFGGLQRQADGSFRDEDLARVLHDATEHSAAAFGARGTPGEASALQ</sequence>
<evidence type="ECO:0008006" key="7">
    <source>
        <dbReference type="Google" id="ProtNLM"/>
    </source>
</evidence>
<dbReference type="GO" id="GO:0020037">
    <property type="term" value="F:heme binding"/>
    <property type="evidence" value="ECO:0007669"/>
    <property type="project" value="InterPro"/>
</dbReference>
<keyword evidence="2" id="KW-0223">Dioxygenase</keyword>
<dbReference type="InterPro" id="IPR010255">
    <property type="entry name" value="Haem_peroxidase_sf"/>
</dbReference>
<proteinExistence type="predicted"/>
<protein>
    <recommendedName>
        <fullName evidence="7">Heme peroxidase</fullName>
    </recommendedName>
</protein>
<dbReference type="PROSITE" id="PS50292">
    <property type="entry name" value="PEROXIDASE_3"/>
    <property type="match status" value="1"/>
</dbReference>
<dbReference type="Gene3D" id="1.10.640.10">
    <property type="entry name" value="Haem peroxidase domain superfamily, animal type"/>
    <property type="match status" value="1"/>
</dbReference>
<dbReference type="OrthoDB" id="823504at2759"/>
<evidence type="ECO:0000256" key="3">
    <source>
        <dbReference type="ARBA" id="ARBA00023002"/>
    </source>
</evidence>
<dbReference type="GO" id="GO:0006631">
    <property type="term" value="P:fatty acid metabolic process"/>
    <property type="evidence" value="ECO:0007669"/>
    <property type="project" value="UniProtKB-ARBA"/>
</dbReference>
<accession>A0A9W8K4R7</accession>
<gene>
    <name evidence="5" type="ORF">NLJ89_g3706</name>
</gene>
<dbReference type="SUPFAM" id="SSF48113">
    <property type="entry name" value="Heme-dependent peroxidases"/>
    <property type="match status" value="1"/>
</dbReference>
<dbReference type="PANTHER" id="PTHR11903:SF37">
    <property type="entry name" value="PSI-PRODUCING OXYGENASE A"/>
    <property type="match status" value="1"/>
</dbReference>
<evidence type="ECO:0000313" key="6">
    <source>
        <dbReference type="Proteomes" id="UP001148786"/>
    </source>
</evidence>
<comment type="caution">
    <text evidence="5">The sequence shown here is derived from an EMBL/GenBank/DDBJ whole genome shotgun (WGS) entry which is preliminary data.</text>
</comment>
<reference evidence="5" key="1">
    <citation type="submission" date="2022-07" db="EMBL/GenBank/DDBJ databases">
        <title>Genome Sequence of Agrocybe chaxingu.</title>
        <authorList>
            <person name="Buettner E."/>
        </authorList>
    </citation>
    <scope>NUCLEOTIDE SEQUENCE</scope>
    <source>
        <strain evidence="5">MP-N11</strain>
    </source>
</reference>
<dbReference type="GO" id="GO:0006979">
    <property type="term" value="P:response to oxidative stress"/>
    <property type="evidence" value="ECO:0007669"/>
    <property type="project" value="InterPro"/>
</dbReference>
<keyword evidence="1" id="KW-0479">Metal-binding</keyword>
<evidence type="ECO:0000313" key="5">
    <source>
        <dbReference type="EMBL" id="KAJ3512132.1"/>
    </source>
</evidence>
<evidence type="ECO:0000256" key="1">
    <source>
        <dbReference type="ARBA" id="ARBA00022723"/>
    </source>
</evidence>
<dbReference type="PANTHER" id="PTHR11903">
    <property type="entry name" value="PROSTAGLANDIN G/H SYNTHASE"/>
    <property type="match status" value="1"/>
</dbReference>
<organism evidence="5 6">
    <name type="scientific">Agrocybe chaxingu</name>
    <dbReference type="NCBI Taxonomy" id="84603"/>
    <lineage>
        <taxon>Eukaryota</taxon>
        <taxon>Fungi</taxon>
        <taxon>Dikarya</taxon>
        <taxon>Basidiomycota</taxon>
        <taxon>Agaricomycotina</taxon>
        <taxon>Agaricomycetes</taxon>
        <taxon>Agaricomycetidae</taxon>
        <taxon>Agaricales</taxon>
        <taxon>Agaricineae</taxon>
        <taxon>Strophariaceae</taxon>
        <taxon>Agrocybe</taxon>
    </lineage>
</organism>
<dbReference type="GO" id="GO:0004601">
    <property type="term" value="F:peroxidase activity"/>
    <property type="evidence" value="ECO:0007669"/>
    <property type="project" value="InterPro"/>
</dbReference>
<keyword evidence="6" id="KW-1185">Reference proteome</keyword>